<dbReference type="InterPro" id="IPR036412">
    <property type="entry name" value="HAD-like_sf"/>
</dbReference>
<dbReference type="InterPro" id="IPR023198">
    <property type="entry name" value="PGP-like_dom2"/>
</dbReference>
<dbReference type="Pfam" id="PF13419">
    <property type="entry name" value="HAD_2"/>
    <property type="match status" value="1"/>
</dbReference>
<dbReference type="InterPro" id="IPR041492">
    <property type="entry name" value="HAD_2"/>
</dbReference>
<dbReference type="GO" id="GO:0006281">
    <property type="term" value="P:DNA repair"/>
    <property type="evidence" value="ECO:0007669"/>
    <property type="project" value="TreeGrafter"/>
</dbReference>
<organism evidence="1 2">
    <name type="scientific">Petrocella atlantisensis</name>
    <dbReference type="NCBI Taxonomy" id="2173034"/>
    <lineage>
        <taxon>Bacteria</taxon>
        <taxon>Bacillati</taxon>
        <taxon>Bacillota</taxon>
        <taxon>Clostridia</taxon>
        <taxon>Lachnospirales</taxon>
        <taxon>Vallitaleaceae</taxon>
        <taxon>Petrocella</taxon>
    </lineage>
</organism>
<proteinExistence type="predicted"/>
<dbReference type="SFLD" id="SFLDG01129">
    <property type="entry name" value="C1.5:_HAD__Beta-PGM__Phosphata"/>
    <property type="match status" value="1"/>
</dbReference>
<dbReference type="GO" id="GO:0005829">
    <property type="term" value="C:cytosol"/>
    <property type="evidence" value="ECO:0007669"/>
    <property type="project" value="TreeGrafter"/>
</dbReference>
<dbReference type="OrthoDB" id="9792518at2"/>
<protein>
    <submittedName>
        <fullName evidence="1">HAD family hydrolase</fullName>
    </submittedName>
</protein>
<dbReference type="EMBL" id="LR130778">
    <property type="protein sequence ID" value="VDN48482.1"/>
    <property type="molecule type" value="Genomic_DNA"/>
</dbReference>
<dbReference type="InterPro" id="IPR050155">
    <property type="entry name" value="HAD-like_hydrolase_sf"/>
</dbReference>
<name>A0A3P7S1B7_9FIRM</name>
<sequence>MLDKAKTIVLDYDGTLHDSIKIYGPAFRKAYKFLVDQKQVPPRIWEDEEIIQWLGLSSKEMWEAFMPDMNPSIREQAGKIIGEEMNDLLQNKKAVLYEGALETLEYLKNRGYKLVFLSNCGRSYMEYSRDLFGLDHYFDEMLCAQDYDFIPKYEILSQVMVQLEREIVVVGDRYKDMEAGKRNNLQTIGCQYGYAQGDELLEADYKINHIKELCKLL</sequence>
<dbReference type="KEGG" id="cbar:PATL70BA_2582"/>
<keyword evidence="2" id="KW-1185">Reference proteome</keyword>
<dbReference type="InterPro" id="IPR023214">
    <property type="entry name" value="HAD_sf"/>
</dbReference>
<keyword evidence="1" id="KW-0378">Hydrolase</keyword>
<dbReference type="SFLD" id="SFLDS00003">
    <property type="entry name" value="Haloacid_Dehalogenase"/>
    <property type="match status" value="1"/>
</dbReference>
<evidence type="ECO:0000313" key="2">
    <source>
        <dbReference type="Proteomes" id="UP000279029"/>
    </source>
</evidence>
<reference evidence="1 2" key="1">
    <citation type="submission" date="2018-09" db="EMBL/GenBank/DDBJ databases">
        <authorList>
            <person name="Postec A."/>
        </authorList>
    </citation>
    <scope>NUCLEOTIDE SEQUENCE [LARGE SCALE GENOMIC DNA]</scope>
    <source>
        <strain evidence="1">70B-A</strain>
    </source>
</reference>
<evidence type="ECO:0000313" key="1">
    <source>
        <dbReference type="EMBL" id="VDN48482.1"/>
    </source>
</evidence>
<dbReference type="GO" id="GO:0008967">
    <property type="term" value="F:phosphoglycolate phosphatase activity"/>
    <property type="evidence" value="ECO:0007669"/>
    <property type="project" value="TreeGrafter"/>
</dbReference>
<gene>
    <name evidence="1" type="ORF">PATL70BA_2582</name>
</gene>
<accession>A0A3P7S1B7</accession>
<dbReference type="Proteomes" id="UP000279029">
    <property type="component" value="Chromosome"/>
</dbReference>
<dbReference type="PANTHER" id="PTHR43434:SF1">
    <property type="entry name" value="PHOSPHOGLYCOLATE PHOSPHATASE"/>
    <property type="match status" value="1"/>
</dbReference>
<dbReference type="InterPro" id="IPR006439">
    <property type="entry name" value="HAD-SF_hydro_IA"/>
</dbReference>
<dbReference type="AlphaFoldDB" id="A0A3P7S1B7"/>
<dbReference type="Gene3D" id="3.40.50.1000">
    <property type="entry name" value="HAD superfamily/HAD-like"/>
    <property type="match status" value="1"/>
</dbReference>
<dbReference type="RefSeq" id="WP_125137608.1">
    <property type="nucleotide sequence ID" value="NZ_LR130778.1"/>
</dbReference>
<dbReference type="NCBIfam" id="TIGR01549">
    <property type="entry name" value="HAD-SF-IA-v1"/>
    <property type="match status" value="1"/>
</dbReference>
<dbReference type="Gene3D" id="1.10.150.240">
    <property type="entry name" value="Putative phosphatase, domain 2"/>
    <property type="match status" value="1"/>
</dbReference>
<dbReference type="SUPFAM" id="SSF56784">
    <property type="entry name" value="HAD-like"/>
    <property type="match status" value="1"/>
</dbReference>
<dbReference type="PANTHER" id="PTHR43434">
    <property type="entry name" value="PHOSPHOGLYCOLATE PHOSPHATASE"/>
    <property type="match status" value="1"/>
</dbReference>